<dbReference type="EMBL" id="CP002779">
    <property type="protein sequence ID" value="AEH24241.1"/>
    <property type="molecule type" value="Genomic_DNA"/>
</dbReference>
<evidence type="ECO:0000313" key="2">
    <source>
        <dbReference type="Proteomes" id="UP000008386"/>
    </source>
</evidence>
<dbReference type="GeneID" id="10837129"/>
<gene>
    <name evidence="1" type="ordered locus">PYCH_05530</name>
</gene>
<proteinExistence type="predicted"/>
<reference evidence="1 2" key="1">
    <citation type="journal article" date="2011" name="J. Bacteriol.">
        <title>Complete genome sequence of the obligate piezophilic hyperthermophilic archaeon Pyrococcus yayanosii CH1.</title>
        <authorList>
            <person name="Jun X."/>
            <person name="Lupeng L."/>
            <person name="Minjuan X."/>
            <person name="Oger P."/>
            <person name="Fengping W."/>
            <person name="Jebbar M."/>
            <person name="Xiang X."/>
        </authorList>
    </citation>
    <scope>NUCLEOTIDE SEQUENCE [LARGE SCALE GENOMIC DNA]</scope>
    <source>
        <strain evidence="2">CH1 / JCM 16557</strain>
    </source>
</reference>
<dbReference type="eggNOG" id="arCOG07265">
    <property type="taxonomic scope" value="Archaea"/>
</dbReference>
<organism evidence="1 2">
    <name type="scientific">Pyrococcus yayanosii (strain CH1 / JCM 16557)</name>
    <dbReference type="NCBI Taxonomy" id="529709"/>
    <lineage>
        <taxon>Archaea</taxon>
        <taxon>Methanobacteriati</taxon>
        <taxon>Methanobacteriota</taxon>
        <taxon>Thermococci</taxon>
        <taxon>Thermococcales</taxon>
        <taxon>Thermococcaceae</taxon>
        <taxon>Pyrococcus</taxon>
    </lineage>
</organism>
<dbReference type="RefSeq" id="WP_013905298.1">
    <property type="nucleotide sequence ID" value="NC_015680.1"/>
</dbReference>
<evidence type="ECO:0000313" key="1">
    <source>
        <dbReference type="EMBL" id="AEH24241.1"/>
    </source>
</evidence>
<accession>F8AHV5</accession>
<sequence length="263" mass="29832">MKRKTKEVTIDVPLDSVRKVLSDPAQFIMNWPYVVRVSTKNGITAEISLPRFLFKFNDIYRFAFHEDRTTFIYDGSGKKSDIIVTVTLKKWQRNVSGEIEVAYHGRGEFFLGKTLELLAEGIAKSLKELAKSYSPPEYVTSSDVILQVDFADPMSVANFLAKAKMIHSGLHMIENRKFFDVLMELKKTVSARIIYISGITPDGNKAFKVLIKDSQILALEHRDGVTAETIKVDDEETARKVFEILSRIEGTYMINIWVPVGGE</sequence>
<dbReference type="HOGENOM" id="CLU_1056113_0_0_2"/>
<keyword evidence="2" id="KW-1185">Reference proteome</keyword>
<name>F8AHV5_PYRYC</name>
<dbReference type="OrthoDB" id="96447at2157"/>
<dbReference type="Proteomes" id="UP000008386">
    <property type="component" value="Chromosome"/>
</dbReference>
<dbReference type="KEGG" id="pya:PYCH_05530"/>
<dbReference type="STRING" id="529709.PYCH_05530"/>
<dbReference type="AlphaFoldDB" id="F8AHV5"/>
<protein>
    <submittedName>
        <fullName evidence="1">Uncharacterized protein</fullName>
    </submittedName>
</protein>